<dbReference type="InterPro" id="IPR001134">
    <property type="entry name" value="Netrin_domain"/>
</dbReference>
<dbReference type="Pfam" id="PF00053">
    <property type="entry name" value="EGF_laminin"/>
    <property type="match status" value="1"/>
</dbReference>
<dbReference type="SUPFAM" id="SSF57196">
    <property type="entry name" value="EGF/Laminin"/>
    <property type="match status" value="2"/>
</dbReference>
<dbReference type="InterPro" id="IPR035811">
    <property type="entry name" value="Netrin-4_NTR"/>
</dbReference>
<feature type="disulfide bond" evidence="9">
    <location>
        <begin position="527"/>
        <end position="536"/>
    </location>
</feature>
<keyword evidence="2" id="KW-0964">Secreted</keyword>
<keyword evidence="8 9" id="KW-0424">Laminin EGF-like domain</keyword>
<dbReference type="CDD" id="cd03578">
    <property type="entry name" value="NTR_netrin-4_like"/>
    <property type="match status" value="1"/>
</dbReference>
<dbReference type="GO" id="GO:0034446">
    <property type="term" value="P:substrate adhesion-dependent cell spreading"/>
    <property type="evidence" value="ECO:0007669"/>
    <property type="project" value="TreeGrafter"/>
</dbReference>
<dbReference type="FunFam" id="2.40.50.120:FF:000002">
    <property type="entry name" value="netrin-4 isoform X1"/>
    <property type="match status" value="1"/>
</dbReference>
<evidence type="ECO:0000259" key="10">
    <source>
        <dbReference type="PROSITE" id="PS50027"/>
    </source>
</evidence>
<dbReference type="SMART" id="SM00136">
    <property type="entry name" value="LamNT"/>
    <property type="match status" value="1"/>
</dbReference>
<dbReference type="Pfam" id="PF24973">
    <property type="entry name" value="EGF_LMN_ATRN"/>
    <property type="match status" value="1"/>
</dbReference>
<dbReference type="SUPFAM" id="SSF50242">
    <property type="entry name" value="TIMP-like"/>
    <property type="match status" value="1"/>
</dbReference>
<dbReference type="InterPro" id="IPR050440">
    <property type="entry name" value="Laminin/Netrin_ECM"/>
</dbReference>
<evidence type="ECO:0000259" key="12">
    <source>
        <dbReference type="PROSITE" id="PS51117"/>
    </source>
</evidence>
<evidence type="ECO:0000256" key="8">
    <source>
        <dbReference type="ARBA" id="ARBA00023292"/>
    </source>
</evidence>
<feature type="domain" description="Laminin EGF-like" evidence="10">
    <location>
        <begin position="497"/>
        <end position="559"/>
    </location>
</feature>
<dbReference type="Gene3D" id="2.170.300.10">
    <property type="entry name" value="Tie2 ligand-binding domain superfamily"/>
    <property type="match status" value="1"/>
</dbReference>
<dbReference type="InterPro" id="IPR002049">
    <property type="entry name" value="LE_dom"/>
</dbReference>
<gene>
    <name evidence="13" type="primary">NTN4</name>
</gene>
<evidence type="ECO:0000256" key="4">
    <source>
        <dbReference type="ARBA" id="ARBA00022729"/>
    </source>
</evidence>
<keyword evidence="3" id="KW-0272">Extracellular matrix</keyword>
<evidence type="ECO:0000259" key="11">
    <source>
        <dbReference type="PROSITE" id="PS50189"/>
    </source>
</evidence>
<dbReference type="FunFam" id="2.10.25.10:FF:000333">
    <property type="entry name" value="netrin-4 isoform X2"/>
    <property type="match status" value="1"/>
</dbReference>
<evidence type="ECO:0000256" key="5">
    <source>
        <dbReference type="ARBA" id="ARBA00022737"/>
    </source>
</evidence>
<dbReference type="InterPro" id="IPR056863">
    <property type="entry name" value="LMN_ATRN_NET-like_EGF"/>
</dbReference>
<dbReference type="GO" id="GO:0043256">
    <property type="term" value="C:laminin complex"/>
    <property type="evidence" value="ECO:0007669"/>
    <property type="project" value="TreeGrafter"/>
</dbReference>
<keyword evidence="7" id="KW-0325">Glycoprotein</keyword>
<dbReference type="Pfam" id="PF01759">
    <property type="entry name" value="NTR"/>
    <property type="match status" value="1"/>
</dbReference>
<comment type="subcellular location">
    <subcellularLocation>
        <location evidence="1">Secreted</location>
        <location evidence="1">Extracellular space</location>
        <location evidence="1">Extracellular matrix</location>
    </subcellularLocation>
</comment>
<dbReference type="AlphaFoldDB" id="A0A493TB85"/>
<dbReference type="Pfam" id="PF00055">
    <property type="entry name" value="Laminin_N"/>
    <property type="match status" value="1"/>
</dbReference>
<feature type="disulfide bond" evidence="9">
    <location>
        <begin position="460"/>
        <end position="469"/>
    </location>
</feature>
<sequence length="683" mass="74267">MGVRVWGHRLKEMLAAAPVPPHPICHGEMGHYTCGRSTSPFFCLAPIPSTAWVPSRASGMGGRSPWGPPPCPAQLPETGGRGAGVPPPALSPFSSLYNSCLGFSQAQGSPEGGVAFFYFIFFALFCCFRRAKLQGERHVAVHLLDGLMGTRHVAVLGWRVVERGTASGCVAGPQNTSRSHFIFLPGLGSAAGAGSPCEKACNPRMGNLAHGRALRTETACGRHAAESFCAYTEDTALRCQPPACGRCSGAHAGLAHPPAAMADSPFRRPRTWWQAAGDTPQETIRLDLEAAFYFTHLILVFKSPRPAAMVLERSQDFGKTWKPYKYFAANCSAAFGLEDDVARKGALCTSRYSSPFPCTGGEVIYRALSPPLAAQDPYSAEAQAQLKVTNLRVRLLERQSCPCLLPAPQAPPAPHYAVYDFIVKGSCFCNGHADRCVPVSGFRPVKAAGVFQVVHGKCMCKHNTAGPHCQLCAPLYNDRPWQAADGKTGAPRECQSCKCNGHADTCHFDMDAWLASGNRSGGVCDNCQHNTAGQHCQRCKPGFYRDLRKPFSAPDACKRKCECKEQVLGNPKVFCGMKYTYVIKTKILSAHDKGSHAEVNVKIKKVLKSTKLKILRGKRTLYPESWTNRGCTCPILNPGLEYLVAGHEDVRTGRLIVNMKSFVHQWKSALGRKVLEILKRDCN</sequence>
<dbReference type="InterPro" id="IPR008211">
    <property type="entry name" value="Laminin_N"/>
</dbReference>
<dbReference type="GeneTree" id="ENSGT00940000156615"/>
<keyword evidence="14" id="KW-1185">Reference proteome</keyword>
<feature type="domain" description="NTR" evidence="11">
    <location>
        <begin position="557"/>
        <end position="682"/>
    </location>
</feature>
<reference evidence="13" key="3">
    <citation type="submission" date="2025-09" db="UniProtKB">
        <authorList>
            <consortium name="Ensembl"/>
        </authorList>
    </citation>
    <scope>IDENTIFICATION</scope>
</reference>
<dbReference type="GO" id="GO:0043237">
    <property type="term" value="F:laminin-1 binding"/>
    <property type="evidence" value="ECO:0007669"/>
    <property type="project" value="Ensembl"/>
</dbReference>
<evidence type="ECO:0000256" key="3">
    <source>
        <dbReference type="ARBA" id="ARBA00022530"/>
    </source>
</evidence>
<evidence type="ECO:0000256" key="9">
    <source>
        <dbReference type="PROSITE-ProRule" id="PRU00460"/>
    </source>
</evidence>
<organism evidence="13 14">
    <name type="scientific">Anas platyrhynchos platyrhynchos</name>
    <name type="common">Northern mallard</name>
    <dbReference type="NCBI Taxonomy" id="8840"/>
    <lineage>
        <taxon>Eukaryota</taxon>
        <taxon>Metazoa</taxon>
        <taxon>Chordata</taxon>
        <taxon>Craniata</taxon>
        <taxon>Vertebrata</taxon>
        <taxon>Euteleostomi</taxon>
        <taxon>Archelosauria</taxon>
        <taxon>Archosauria</taxon>
        <taxon>Dinosauria</taxon>
        <taxon>Saurischia</taxon>
        <taxon>Theropoda</taxon>
        <taxon>Coelurosauria</taxon>
        <taxon>Aves</taxon>
        <taxon>Neognathae</taxon>
        <taxon>Galloanserae</taxon>
        <taxon>Anseriformes</taxon>
        <taxon>Anatidae</taxon>
        <taxon>Anatinae</taxon>
        <taxon>Anas</taxon>
    </lineage>
</organism>
<dbReference type="GO" id="GO:0016322">
    <property type="term" value="P:neuron remodeling"/>
    <property type="evidence" value="ECO:0007669"/>
    <property type="project" value="Ensembl"/>
</dbReference>
<dbReference type="GO" id="GO:0009887">
    <property type="term" value="P:animal organ morphogenesis"/>
    <property type="evidence" value="ECO:0007669"/>
    <property type="project" value="TreeGrafter"/>
</dbReference>
<dbReference type="Proteomes" id="UP000016666">
    <property type="component" value="Chromosome 1"/>
</dbReference>
<dbReference type="GO" id="GO:0007411">
    <property type="term" value="P:axon guidance"/>
    <property type="evidence" value="ECO:0007669"/>
    <property type="project" value="TreeGrafter"/>
</dbReference>
<keyword evidence="6 9" id="KW-1015">Disulfide bond</keyword>
<evidence type="ECO:0000256" key="6">
    <source>
        <dbReference type="ARBA" id="ARBA00023157"/>
    </source>
</evidence>
<reference evidence="13 14" key="1">
    <citation type="submission" date="2017-10" db="EMBL/GenBank/DDBJ databases">
        <title>A new Pekin duck reference genome.</title>
        <authorList>
            <person name="Hou Z.-C."/>
            <person name="Zhou Z.-K."/>
            <person name="Zhu F."/>
            <person name="Hou S.-S."/>
        </authorList>
    </citation>
    <scope>NUCLEOTIDE SEQUENCE [LARGE SCALE GENOMIC DNA]</scope>
</reference>
<dbReference type="STRING" id="8840.ENSAPLP00000022943"/>
<dbReference type="GO" id="GO:0009888">
    <property type="term" value="P:tissue development"/>
    <property type="evidence" value="ECO:0007669"/>
    <property type="project" value="TreeGrafter"/>
</dbReference>
<evidence type="ECO:0000256" key="2">
    <source>
        <dbReference type="ARBA" id="ARBA00022525"/>
    </source>
</evidence>
<comment type="caution">
    <text evidence="9">Lacks conserved residue(s) required for the propagation of feature annotation.</text>
</comment>
<dbReference type="PROSITE" id="PS51117">
    <property type="entry name" value="LAMININ_NTER"/>
    <property type="match status" value="1"/>
</dbReference>
<dbReference type="SMART" id="SM00643">
    <property type="entry name" value="C345C"/>
    <property type="match status" value="1"/>
</dbReference>
<name>A0A493TB85_ANAPP</name>
<dbReference type="SMART" id="SM00180">
    <property type="entry name" value="EGF_Lam"/>
    <property type="match status" value="2"/>
</dbReference>
<reference evidence="13" key="2">
    <citation type="submission" date="2025-08" db="UniProtKB">
        <authorList>
            <consortium name="Ensembl"/>
        </authorList>
    </citation>
    <scope>IDENTIFICATION</scope>
</reference>
<dbReference type="GO" id="GO:0070831">
    <property type="term" value="P:basement membrane assembly"/>
    <property type="evidence" value="ECO:0007669"/>
    <property type="project" value="TreeGrafter"/>
</dbReference>
<keyword evidence="5" id="KW-0677">Repeat</keyword>
<evidence type="ECO:0000256" key="7">
    <source>
        <dbReference type="ARBA" id="ARBA00023180"/>
    </source>
</evidence>
<dbReference type="PANTHER" id="PTHR10574:SF282">
    <property type="entry name" value="NETRIN-4"/>
    <property type="match status" value="1"/>
</dbReference>
<keyword evidence="4" id="KW-0732">Signal</keyword>
<dbReference type="FunFam" id="2.60.120.260:FF:000048">
    <property type="entry name" value="netrin-4 isoform X1"/>
    <property type="match status" value="1"/>
</dbReference>
<feature type="domain" description="Laminin N-terminal" evidence="12">
    <location>
        <begin position="197"/>
        <end position="426"/>
    </location>
</feature>
<evidence type="ECO:0000313" key="13">
    <source>
        <dbReference type="Ensembl" id="ENSAPLP00000022943.1"/>
    </source>
</evidence>
<dbReference type="InterPro" id="IPR018933">
    <property type="entry name" value="Netrin_module_non-TIMP"/>
</dbReference>
<dbReference type="GO" id="GO:0016477">
    <property type="term" value="P:cell migration"/>
    <property type="evidence" value="ECO:0007669"/>
    <property type="project" value="TreeGrafter"/>
</dbReference>
<dbReference type="Gene3D" id="2.40.50.120">
    <property type="match status" value="1"/>
</dbReference>
<dbReference type="PANTHER" id="PTHR10574">
    <property type="entry name" value="NETRIN/LAMININ-RELATED"/>
    <property type="match status" value="1"/>
</dbReference>
<dbReference type="PROSITE" id="PS50027">
    <property type="entry name" value="EGF_LAM_2"/>
    <property type="match status" value="2"/>
</dbReference>
<dbReference type="Ensembl" id="ENSAPLT00000025743.1">
    <property type="protein sequence ID" value="ENSAPLP00000022943.1"/>
    <property type="gene ID" value="ENSAPLG00000004278.2"/>
</dbReference>
<feature type="domain" description="Laminin EGF-like" evidence="10">
    <location>
        <begin position="427"/>
        <end position="496"/>
    </location>
</feature>
<accession>A0A493TB85</accession>
<evidence type="ECO:0000313" key="14">
    <source>
        <dbReference type="Proteomes" id="UP000016666"/>
    </source>
</evidence>
<proteinExistence type="predicted"/>
<dbReference type="GO" id="GO:0060668">
    <property type="term" value="P:regulation of branching involved in salivary gland morphogenesis by extracellular matrix-epithelial cell signaling"/>
    <property type="evidence" value="ECO:0007669"/>
    <property type="project" value="Ensembl"/>
</dbReference>
<dbReference type="InterPro" id="IPR008993">
    <property type="entry name" value="TIMP-like_OB-fold"/>
</dbReference>
<dbReference type="PROSITE" id="PS50189">
    <property type="entry name" value="NTR"/>
    <property type="match status" value="1"/>
</dbReference>
<dbReference type="FunFam" id="2.170.300.10:FF:000001">
    <property type="entry name" value="Laminin subunit beta-1"/>
    <property type="match status" value="1"/>
</dbReference>
<protein>
    <submittedName>
        <fullName evidence="13">Netrin 4</fullName>
    </submittedName>
</protein>
<dbReference type="Gene3D" id="2.60.120.260">
    <property type="entry name" value="Galactose-binding domain-like"/>
    <property type="match status" value="1"/>
</dbReference>
<evidence type="ECO:0000256" key="1">
    <source>
        <dbReference type="ARBA" id="ARBA00004498"/>
    </source>
</evidence>
<dbReference type="CDD" id="cd00055">
    <property type="entry name" value="EGF_Lam"/>
    <property type="match status" value="2"/>
</dbReference>